<keyword evidence="2" id="KW-1185">Reference proteome</keyword>
<sequence>MYITLKKRERVSSSTLDSYHLIANFSKYESVLFNRSEVKETLILIKASSPNEHRIRPSNTSYAHTTPGNTGISPPLCWGTRFPNEAFHRSEIRICCQSALSNPSFQLTLRRVGSRLS</sequence>
<dbReference type="Proteomes" id="UP000887116">
    <property type="component" value="Unassembled WGS sequence"/>
</dbReference>
<evidence type="ECO:0000313" key="2">
    <source>
        <dbReference type="Proteomes" id="UP000887116"/>
    </source>
</evidence>
<proteinExistence type="predicted"/>
<evidence type="ECO:0000313" key="1">
    <source>
        <dbReference type="EMBL" id="GFR30189.1"/>
    </source>
</evidence>
<name>A0A8X6M3Q3_TRICU</name>
<dbReference type="AlphaFoldDB" id="A0A8X6M3Q3"/>
<reference evidence="1" key="1">
    <citation type="submission" date="2020-07" db="EMBL/GenBank/DDBJ databases">
        <title>Multicomponent nature underlies the extraordinary mechanical properties of spider dragline silk.</title>
        <authorList>
            <person name="Kono N."/>
            <person name="Nakamura H."/>
            <person name="Mori M."/>
            <person name="Yoshida Y."/>
            <person name="Ohtoshi R."/>
            <person name="Malay A.D."/>
            <person name="Moran D.A.P."/>
            <person name="Tomita M."/>
            <person name="Numata K."/>
            <person name="Arakawa K."/>
        </authorList>
    </citation>
    <scope>NUCLEOTIDE SEQUENCE</scope>
</reference>
<organism evidence="1 2">
    <name type="scientific">Trichonephila clavata</name>
    <name type="common">Joro spider</name>
    <name type="synonym">Nephila clavata</name>
    <dbReference type="NCBI Taxonomy" id="2740835"/>
    <lineage>
        <taxon>Eukaryota</taxon>
        <taxon>Metazoa</taxon>
        <taxon>Ecdysozoa</taxon>
        <taxon>Arthropoda</taxon>
        <taxon>Chelicerata</taxon>
        <taxon>Arachnida</taxon>
        <taxon>Araneae</taxon>
        <taxon>Araneomorphae</taxon>
        <taxon>Entelegynae</taxon>
        <taxon>Araneoidea</taxon>
        <taxon>Nephilidae</taxon>
        <taxon>Trichonephila</taxon>
    </lineage>
</organism>
<dbReference type="EMBL" id="BMAO01009332">
    <property type="protein sequence ID" value="GFR30189.1"/>
    <property type="molecule type" value="Genomic_DNA"/>
</dbReference>
<gene>
    <name evidence="1" type="ORF">TNCT_118071</name>
</gene>
<comment type="caution">
    <text evidence="1">The sequence shown here is derived from an EMBL/GenBank/DDBJ whole genome shotgun (WGS) entry which is preliminary data.</text>
</comment>
<accession>A0A8X6M3Q3</accession>
<protein>
    <submittedName>
        <fullName evidence="1">Uncharacterized protein</fullName>
    </submittedName>
</protein>